<dbReference type="Gene3D" id="1.20.58.2180">
    <property type="match status" value="1"/>
</dbReference>
<organism evidence="4 5">
    <name type="scientific">Candidatus Kurthia intestinigallinarum</name>
    <dbReference type="NCBI Taxonomy" id="1562256"/>
    <lineage>
        <taxon>Bacteria</taxon>
        <taxon>Bacillati</taxon>
        <taxon>Bacillota</taxon>
        <taxon>Bacilli</taxon>
        <taxon>Bacillales</taxon>
        <taxon>Caryophanaceae</taxon>
        <taxon>Kurthia</taxon>
    </lineage>
</organism>
<evidence type="ECO:0000256" key="2">
    <source>
        <dbReference type="SAM" id="SignalP"/>
    </source>
</evidence>
<dbReference type="Proteomes" id="UP000288623">
    <property type="component" value="Unassembled WGS sequence"/>
</dbReference>
<comment type="similarity">
    <text evidence="1">Belongs to the bacterial solute-binding protein 8 family.</text>
</comment>
<dbReference type="GO" id="GO:0071281">
    <property type="term" value="P:cellular response to iron ion"/>
    <property type="evidence" value="ECO:0007669"/>
    <property type="project" value="TreeGrafter"/>
</dbReference>
<dbReference type="Pfam" id="PF01497">
    <property type="entry name" value="Peripla_BP_2"/>
    <property type="match status" value="1"/>
</dbReference>
<feature type="chain" id="PRO_5038754417" evidence="2">
    <location>
        <begin position="20"/>
        <end position="379"/>
    </location>
</feature>
<dbReference type="PROSITE" id="PS50983">
    <property type="entry name" value="FE_B12_PBP"/>
    <property type="match status" value="1"/>
</dbReference>
<dbReference type="InterPro" id="IPR002491">
    <property type="entry name" value="ABC_transptr_periplasmic_BD"/>
</dbReference>
<dbReference type="OrthoDB" id="9787830at2"/>
<dbReference type="PROSITE" id="PS51257">
    <property type="entry name" value="PROKAR_LIPOPROTEIN"/>
    <property type="match status" value="1"/>
</dbReference>
<keyword evidence="5" id="KW-1185">Reference proteome</keyword>
<reference evidence="4 5" key="1">
    <citation type="submission" date="2014-11" db="EMBL/GenBank/DDBJ databases">
        <title>Genome sequence and analysis of novel Kurthia sp.</title>
        <authorList>
            <person name="Lawson J.N."/>
            <person name="Gonzalez J.E."/>
            <person name="Rinauldi L."/>
            <person name="Xuan Z."/>
            <person name="Firman A."/>
            <person name="Shaddox L."/>
            <person name="Trudeau A."/>
            <person name="Shah S."/>
            <person name="Reiman D."/>
        </authorList>
    </citation>
    <scope>NUCLEOTIDE SEQUENCE [LARGE SCALE GENOMIC DNA]</scope>
    <source>
        <strain evidence="4 5">3B1D</strain>
    </source>
</reference>
<evidence type="ECO:0000256" key="1">
    <source>
        <dbReference type="ARBA" id="ARBA00008814"/>
    </source>
</evidence>
<feature type="signal peptide" evidence="2">
    <location>
        <begin position="1"/>
        <end position="19"/>
    </location>
</feature>
<sequence length="379" mass="41932">MKKKLGFLAAATLAAGLLAACGNDDTKETTSTGEKQTTAEEKIIQDQLGRDVTVPGEIDRIVVGGILPYFSTWYVATNSTKEIVGMHPNSYNAAENSMLAKISPDVLKASTKFVQNGEVNVEELMKVDPQVYFEIATDQKSIEKVEEAGIPTVGVKAIDAAAAEPLATFNSWLKLTSDIKGGDTTDRADKFIKEGTKVQKEIDAKLADVKEKDKPKVLFLFQHNDKSIVVGGANFFSEKWTKATGGIDVAGDSGAQGQKEVNMEQIYKWNPDIIYITNFTQTQPEDLLENKVSGQDWSDVAAVKEGKVYKVPLGIYRWFPPSGDAPLMLKFLAQHNHPDVFDYDMKEEIKTYYKNFYEFDVTDEEVESILHPSSDAAKY</sequence>
<proteinExistence type="inferred from homology"/>
<dbReference type="SUPFAM" id="SSF53807">
    <property type="entry name" value="Helical backbone' metal receptor"/>
    <property type="match status" value="1"/>
</dbReference>
<dbReference type="EMBL" id="JTFC01000029">
    <property type="protein sequence ID" value="RUS57032.1"/>
    <property type="molecule type" value="Genomic_DNA"/>
</dbReference>
<keyword evidence="2" id="KW-0732">Signal</keyword>
<dbReference type="PANTHER" id="PTHR30535">
    <property type="entry name" value="VITAMIN B12-BINDING PROTEIN"/>
    <property type="match status" value="1"/>
</dbReference>
<evidence type="ECO:0000313" key="4">
    <source>
        <dbReference type="EMBL" id="RUS57032.1"/>
    </source>
</evidence>
<evidence type="ECO:0000259" key="3">
    <source>
        <dbReference type="PROSITE" id="PS50983"/>
    </source>
</evidence>
<gene>
    <name evidence="4" type="ORF">QI30_08160</name>
</gene>
<accession>A0A433RUS1</accession>
<dbReference type="InterPro" id="IPR050902">
    <property type="entry name" value="ABC_Transporter_SBP"/>
</dbReference>
<dbReference type="PANTHER" id="PTHR30535:SF34">
    <property type="entry name" value="MOLYBDATE-BINDING PROTEIN MOLA"/>
    <property type="match status" value="1"/>
</dbReference>
<dbReference type="Gene3D" id="3.40.50.1980">
    <property type="entry name" value="Nitrogenase molybdenum iron protein domain"/>
    <property type="match status" value="2"/>
</dbReference>
<comment type="caution">
    <text evidence="4">The sequence shown here is derived from an EMBL/GenBank/DDBJ whole genome shotgun (WGS) entry which is preliminary data.</text>
</comment>
<protein>
    <submittedName>
        <fullName evidence="4">ABC transporter substrate-binding protein</fullName>
    </submittedName>
</protein>
<feature type="domain" description="Fe/B12 periplasmic-binding" evidence="3">
    <location>
        <begin position="60"/>
        <end position="340"/>
    </location>
</feature>
<name>A0A433RUS1_9BACL</name>
<evidence type="ECO:0000313" key="5">
    <source>
        <dbReference type="Proteomes" id="UP000288623"/>
    </source>
</evidence>
<dbReference type="AlphaFoldDB" id="A0A433RUS1"/>
<dbReference type="RefSeq" id="WP_126990451.1">
    <property type="nucleotide sequence ID" value="NZ_JTFC01000029.1"/>
</dbReference>